<accession>A0A3M7QMV1</accession>
<evidence type="ECO:0000313" key="1">
    <source>
        <dbReference type="EMBL" id="RNA12394.1"/>
    </source>
</evidence>
<dbReference type="EMBL" id="REGN01005697">
    <property type="protein sequence ID" value="RNA12394.1"/>
    <property type="molecule type" value="Genomic_DNA"/>
</dbReference>
<reference evidence="1 2" key="1">
    <citation type="journal article" date="2018" name="Sci. Rep.">
        <title>Genomic signatures of local adaptation to the degree of environmental predictability in rotifers.</title>
        <authorList>
            <person name="Franch-Gras L."/>
            <person name="Hahn C."/>
            <person name="Garcia-Roger E.M."/>
            <person name="Carmona M.J."/>
            <person name="Serra M."/>
            <person name="Gomez A."/>
        </authorList>
    </citation>
    <scope>NUCLEOTIDE SEQUENCE [LARGE SCALE GENOMIC DNA]</scope>
    <source>
        <strain evidence="1">HYR1</strain>
    </source>
</reference>
<gene>
    <name evidence="1" type="ORF">BpHYR1_045556</name>
</gene>
<sequence>MIHLNIPELFKSHKSQVKLLNNSGIYFDDSYYNHNHFEIEPPQSTDCLITSTKSVSNSLWCYGVAPLPLAGLLYFSLIRTHKLEKIVTCGTCLYSSSFRKIRRNSKKSVKFLKFSIISIKEHLGPAFSFKYLRSVKNSQFYPISGSILL</sequence>
<dbReference type="Proteomes" id="UP000276133">
    <property type="component" value="Unassembled WGS sequence"/>
</dbReference>
<protein>
    <submittedName>
        <fullName evidence="1">Uncharacterized protein</fullName>
    </submittedName>
</protein>
<comment type="caution">
    <text evidence="1">The sequence shown here is derived from an EMBL/GenBank/DDBJ whole genome shotgun (WGS) entry which is preliminary data.</text>
</comment>
<dbReference type="AlphaFoldDB" id="A0A3M7QMV1"/>
<name>A0A3M7QMV1_BRAPC</name>
<proteinExistence type="predicted"/>
<evidence type="ECO:0000313" key="2">
    <source>
        <dbReference type="Proteomes" id="UP000276133"/>
    </source>
</evidence>
<keyword evidence="2" id="KW-1185">Reference proteome</keyword>
<organism evidence="1 2">
    <name type="scientific">Brachionus plicatilis</name>
    <name type="common">Marine rotifer</name>
    <name type="synonym">Brachionus muelleri</name>
    <dbReference type="NCBI Taxonomy" id="10195"/>
    <lineage>
        <taxon>Eukaryota</taxon>
        <taxon>Metazoa</taxon>
        <taxon>Spiralia</taxon>
        <taxon>Gnathifera</taxon>
        <taxon>Rotifera</taxon>
        <taxon>Eurotatoria</taxon>
        <taxon>Monogononta</taxon>
        <taxon>Pseudotrocha</taxon>
        <taxon>Ploima</taxon>
        <taxon>Brachionidae</taxon>
        <taxon>Brachionus</taxon>
    </lineage>
</organism>